<evidence type="ECO:0000313" key="6">
    <source>
        <dbReference type="EMBL" id="RXJ55476.1"/>
    </source>
</evidence>
<dbReference type="PROSITE" id="PS50113">
    <property type="entry name" value="PAC"/>
    <property type="match status" value="1"/>
</dbReference>
<dbReference type="EC" id="2.7.7.65" evidence="1"/>
<protein>
    <recommendedName>
        <fullName evidence="1">diguanylate cyclase</fullName>
        <ecNumber evidence="1">2.7.7.65</ecNumber>
    </recommendedName>
</protein>
<evidence type="ECO:0000259" key="4">
    <source>
        <dbReference type="PROSITE" id="PS50113"/>
    </source>
</evidence>
<feature type="domain" description="GGDEF" evidence="5">
    <location>
        <begin position="200"/>
        <end position="336"/>
    </location>
</feature>
<proteinExistence type="predicted"/>
<feature type="domain" description="PAC" evidence="4">
    <location>
        <begin position="109"/>
        <end position="161"/>
    </location>
</feature>
<dbReference type="PANTHER" id="PTHR45138:SF9">
    <property type="entry name" value="DIGUANYLATE CYCLASE DGCM-RELATED"/>
    <property type="match status" value="1"/>
</dbReference>
<dbReference type="PROSITE" id="PS50112">
    <property type="entry name" value="PAS"/>
    <property type="match status" value="1"/>
</dbReference>
<dbReference type="InterPro" id="IPR000160">
    <property type="entry name" value="GGDEF_dom"/>
</dbReference>
<organism evidence="6 7">
    <name type="scientific">Candidatus Marinarcus aquaticus</name>
    <dbReference type="NCBI Taxonomy" id="2044504"/>
    <lineage>
        <taxon>Bacteria</taxon>
        <taxon>Pseudomonadati</taxon>
        <taxon>Campylobacterota</taxon>
        <taxon>Epsilonproteobacteria</taxon>
        <taxon>Campylobacterales</taxon>
        <taxon>Arcobacteraceae</taxon>
        <taxon>Candidatus Marinarcus</taxon>
    </lineage>
</organism>
<dbReference type="InterPro" id="IPR029787">
    <property type="entry name" value="Nucleotide_cyclase"/>
</dbReference>
<evidence type="ECO:0000259" key="5">
    <source>
        <dbReference type="PROSITE" id="PS50887"/>
    </source>
</evidence>
<dbReference type="SUPFAM" id="SSF55785">
    <property type="entry name" value="PYP-like sensor domain (PAS domain)"/>
    <property type="match status" value="1"/>
</dbReference>
<evidence type="ECO:0000256" key="1">
    <source>
        <dbReference type="ARBA" id="ARBA00012528"/>
    </source>
</evidence>
<name>A0A4Q0XN87_9BACT</name>
<dbReference type="AlphaFoldDB" id="A0A4Q0XN87"/>
<dbReference type="Proteomes" id="UP000290657">
    <property type="component" value="Unassembled WGS sequence"/>
</dbReference>
<accession>A0A4Q0XN87</accession>
<dbReference type="PANTHER" id="PTHR45138">
    <property type="entry name" value="REGULATORY COMPONENTS OF SENSORY TRANSDUCTION SYSTEM"/>
    <property type="match status" value="1"/>
</dbReference>
<dbReference type="GO" id="GO:0052621">
    <property type="term" value="F:diguanylate cyclase activity"/>
    <property type="evidence" value="ECO:0007669"/>
    <property type="project" value="UniProtKB-EC"/>
</dbReference>
<dbReference type="Pfam" id="PF00990">
    <property type="entry name" value="GGDEF"/>
    <property type="match status" value="1"/>
</dbReference>
<dbReference type="CDD" id="cd00130">
    <property type="entry name" value="PAS"/>
    <property type="match status" value="1"/>
</dbReference>
<dbReference type="NCBIfam" id="TIGR00254">
    <property type="entry name" value="GGDEF"/>
    <property type="match status" value="1"/>
</dbReference>
<dbReference type="PROSITE" id="PS50887">
    <property type="entry name" value="GGDEF"/>
    <property type="match status" value="1"/>
</dbReference>
<dbReference type="InterPro" id="IPR035965">
    <property type="entry name" value="PAS-like_dom_sf"/>
</dbReference>
<dbReference type="InterPro" id="IPR043128">
    <property type="entry name" value="Rev_trsase/Diguanyl_cyclase"/>
</dbReference>
<dbReference type="InterPro" id="IPR013656">
    <property type="entry name" value="PAS_4"/>
</dbReference>
<evidence type="ECO:0000256" key="2">
    <source>
        <dbReference type="ARBA" id="ARBA00034247"/>
    </source>
</evidence>
<dbReference type="EMBL" id="PDKN01000007">
    <property type="protein sequence ID" value="RXJ55476.1"/>
    <property type="molecule type" value="Genomic_DNA"/>
</dbReference>
<dbReference type="InterPro" id="IPR050469">
    <property type="entry name" value="Diguanylate_Cyclase"/>
</dbReference>
<dbReference type="Gene3D" id="3.30.450.20">
    <property type="entry name" value="PAS domain"/>
    <property type="match status" value="1"/>
</dbReference>
<dbReference type="InterPro" id="IPR000014">
    <property type="entry name" value="PAS"/>
</dbReference>
<dbReference type="RefSeq" id="WP_128996759.1">
    <property type="nucleotide sequence ID" value="NZ_PDKN01000007.1"/>
</dbReference>
<comment type="caution">
    <text evidence="6">The sequence shown here is derived from an EMBL/GenBank/DDBJ whole genome shotgun (WGS) entry which is preliminary data.</text>
</comment>
<dbReference type="NCBIfam" id="TIGR00229">
    <property type="entry name" value="sensory_box"/>
    <property type="match status" value="1"/>
</dbReference>
<sequence length="336" mass="39087">MKLTYEELEKKVAQLEQKASLVDHLQLEISNNNQFLDILLNTIPNPVFYKDIHGVYQKANDAFSEVILGIKKEQIIGKSLFELPEVIPSNLAQKYYEKDRKLFDNPGTQIYESEVMCADGNKRIYYFYKATVQGENRELLGLIGVMLDVTQLKENQRILNKKNELLIQLSYSDSLTGIYNRRKFDEVFPEKIKSFNRQNSILNFVLLDVDHFKLYNDTYGHYKGDNILRIIAATIKKRLSRKGDYFFRIGGEEFGIFFESNDEKKALKFIQVIKHDIEALDIEHKKNTMHKKVTLSFGLVSIINRGQESKKVYEEADRLLYEAKANGRNQIGFSVL</sequence>
<keyword evidence="7" id="KW-1185">Reference proteome</keyword>
<dbReference type="OrthoDB" id="9790367at2"/>
<feature type="domain" description="PAS" evidence="3">
    <location>
        <begin position="32"/>
        <end position="83"/>
    </location>
</feature>
<evidence type="ECO:0000313" key="7">
    <source>
        <dbReference type="Proteomes" id="UP000290657"/>
    </source>
</evidence>
<dbReference type="Gene3D" id="3.30.70.270">
    <property type="match status" value="1"/>
</dbReference>
<comment type="catalytic activity">
    <reaction evidence="2">
        <text>2 GTP = 3',3'-c-di-GMP + 2 diphosphate</text>
        <dbReference type="Rhea" id="RHEA:24898"/>
        <dbReference type="ChEBI" id="CHEBI:33019"/>
        <dbReference type="ChEBI" id="CHEBI:37565"/>
        <dbReference type="ChEBI" id="CHEBI:58805"/>
        <dbReference type="EC" id="2.7.7.65"/>
    </reaction>
</comment>
<dbReference type="SUPFAM" id="SSF55073">
    <property type="entry name" value="Nucleotide cyclase"/>
    <property type="match status" value="1"/>
</dbReference>
<dbReference type="Pfam" id="PF08448">
    <property type="entry name" value="PAS_4"/>
    <property type="match status" value="1"/>
</dbReference>
<dbReference type="SMART" id="SM00267">
    <property type="entry name" value="GGDEF"/>
    <property type="match status" value="1"/>
</dbReference>
<dbReference type="FunFam" id="3.30.70.270:FF:000001">
    <property type="entry name" value="Diguanylate cyclase domain protein"/>
    <property type="match status" value="1"/>
</dbReference>
<reference evidence="6 7" key="1">
    <citation type="submission" date="2017-10" db="EMBL/GenBank/DDBJ databases">
        <title>Genomics of the genus Arcobacter.</title>
        <authorList>
            <person name="Perez-Cataluna A."/>
            <person name="Figueras M.J."/>
        </authorList>
    </citation>
    <scope>NUCLEOTIDE SEQUENCE [LARGE SCALE GENOMIC DNA]</scope>
    <source>
        <strain evidence="6 7">CECT 8987</strain>
    </source>
</reference>
<dbReference type="InterPro" id="IPR000700">
    <property type="entry name" value="PAS-assoc_C"/>
</dbReference>
<evidence type="ECO:0000259" key="3">
    <source>
        <dbReference type="PROSITE" id="PS50112"/>
    </source>
</evidence>
<dbReference type="CDD" id="cd01949">
    <property type="entry name" value="GGDEF"/>
    <property type="match status" value="1"/>
</dbReference>
<gene>
    <name evidence="6" type="ORF">CRV04_10265</name>
</gene>